<dbReference type="AlphaFoldDB" id="A1IGJ0"/>
<evidence type="ECO:0000256" key="16">
    <source>
        <dbReference type="ARBA" id="ARBA00048769"/>
    </source>
</evidence>
<keyword evidence="9 17" id="KW-0249">Electron transport</keyword>
<evidence type="ECO:0000256" key="17">
    <source>
        <dbReference type="RuleBase" id="RU004419"/>
    </source>
</evidence>
<keyword evidence="10 17" id="KW-1133">Transmembrane helix</keyword>
<evidence type="ECO:0000256" key="1">
    <source>
        <dbReference type="ARBA" id="ARBA00004225"/>
    </source>
</evidence>
<dbReference type="GO" id="GO:0030964">
    <property type="term" value="C:NADH dehydrogenase complex"/>
    <property type="evidence" value="ECO:0007669"/>
    <property type="project" value="TreeGrafter"/>
</dbReference>
<name>A1IGJ0_GEOAC</name>
<protein>
    <recommendedName>
        <fullName evidence="4 17">NADH-ubiquinone oxidoreductase chain 4L</fullName>
        <ecNumber evidence="3 17">7.1.1.2</ecNumber>
    </recommendedName>
</protein>
<dbReference type="PANTHER" id="PTHR11434:SF0">
    <property type="entry name" value="NADH-UBIQUINONE OXIDOREDUCTASE CHAIN 4L"/>
    <property type="match status" value="1"/>
</dbReference>
<dbReference type="GO" id="GO:0008137">
    <property type="term" value="F:NADH dehydrogenase (ubiquinone) activity"/>
    <property type="evidence" value="ECO:0007669"/>
    <property type="project" value="UniProtKB-EC"/>
</dbReference>
<geneLocation type="mitochondrion" evidence="18"/>
<keyword evidence="12 17" id="KW-0830">Ubiquinone</keyword>
<dbReference type="InterPro" id="IPR001133">
    <property type="entry name" value="NADH_UbQ_OxRdtase_chain4L/K"/>
</dbReference>
<evidence type="ECO:0000256" key="5">
    <source>
        <dbReference type="ARBA" id="ARBA00022448"/>
    </source>
</evidence>
<accession>A1IGJ0</accession>
<evidence type="ECO:0000256" key="13">
    <source>
        <dbReference type="ARBA" id="ARBA00023128"/>
    </source>
</evidence>
<keyword evidence="14 17" id="KW-0472">Membrane</keyword>
<evidence type="ECO:0000256" key="8">
    <source>
        <dbReference type="ARBA" id="ARBA00022967"/>
    </source>
</evidence>
<evidence type="ECO:0000256" key="9">
    <source>
        <dbReference type="ARBA" id="ARBA00022982"/>
    </source>
</evidence>
<keyword evidence="13 17" id="KW-0496">Mitochondrion</keyword>
<keyword evidence="11 17" id="KW-0520">NAD</keyword>
<proteinExistence type="inferred from homology"/>
<evidence type="ECO:0000256" key="14">
    <source>
        <dbReference type="ARBA" id="ARBA00023136"/>
    </source>
</evidence>
<evidence type="ECO:0000256" key="2">
    <source>
        <dbReference type="ARBA" id="ARBA00010519"/>
    </source>
</evidence>
<evidence type="ECO:0000256" key="3">
    <source>
        <dbReference type="ARBA" id="ARBA00012944"/>
    </source>
</evidence>
<evidence type="ECO:0000256" key="12">
    <source>
        <dbReference type="ARBA" id="ARBA00023075"/>
    </source>
</evidence>
<keyword evidence="8 17" id="KW-1278">Translocase</keyword>
<dbReference type="InterPro" id="IPR039428">
    <property type="entry name" value="NUOK/Mnh_C1-like"/>
</dbReference>
<dbReference type="Pfam" id="PF00420">
    <property type="entry name" value="Oxidored_q2"/>
    <property type="match status" value="1"/>
</dbReference>
<feature type="transmembrane region" description="Helical" evidence="17">
    <location>
        <begin position="6"/>
        <end position="22"/>
    </location>
</feature>
<evidence type="ECO:0000256" key="11">
    <source>
        <dbReference type="ARBA" id="ARBA00023027"/>
    </source>
</evidence>
<keyword evidence="5 17" id="KW-0813">Transport</keyword>
<evidence type="ECO:0000256" key="6">
    <source>
        <dbReference type="ARBA" id="ARBA00022660"/>
    </source>
</evidence>
<dbReference type="GO" id="GO:0016651">
    <property type="term" value="F:oxidoreductase activity, acting on NAD(P)H"/>
    <property type="evidence" value="ECO:0007669"/>
    <property type="project" value="InterPro"/>
</dbReference>
<evidence type="ECO:0000256" key="15">
    <source>
        <dbReference type="ARBA" id="ARBA00043911"/>
    </source>
</evidence>
<evidence type="ECO:0000256" key="10">
    <source>
        <dbReference type="ARBA" id="ARBA00022989"/>
    </source>
</evidence>
<dbReference type="GO" id="GO:0042773">
    <property type="term" value="P:ATP synthesis coupled electron transport"/>
    <property type="evidence" value="ECO:0007669"/>
    <property type="project" value="UniProtKB-UniRule"/>
</dbReference>
<evidence type="ECO:0000256" key="4">
    <source>
        <dbReference type="ARBA" id="ARBA00016612"/>
    </source>
</evidence>
<dbReference type="PANTHER" id="PTHR11434">
    <property type="entry name" value="NADH-UBIQUINONE OXIDOREDUCTASE SUBUNIT ND4L"/>
    <property type="match status" value="1"/>
</dbReference>
<dbReference type="GO" id="GO:0005743">
    <property type="term" value="C:mitochondrial inner membrane"/>
    <property type="evidence" value="ECO:0007669"/>
    <property type="project" value="UniProtKB-SubCell"/>
</dbReference>
<evidence type="ECO:0000256" key="7">
    <source>
        <dbReference type="ARBA" id="ARBA00022692"/>
    </source>
</evidence>
<comment type="catalytic activity">
    <reaction evidence="16">
        <text>a ubiquinone + NADH + 5 H(+)(in) = a ubiquinol + NAD(+) + 4 H(+)(out)</text>
        <dbReference type="Rhea" id="RHEA:29091"/>
        <dbReference type="Rhea" id="RHEA-COMP:9565"/>
        <dbReference type="Rhea" id="RHEA-COMP:9566"/>
        <dbReference type="ChEBI" id="CHEBI:15378"/>
        <dbReference type="ChEBI" id="CHEBI:16389"/>
        <dbReference type="ChEBI" id="CHEBI:17976"/>
        <dbReference type="ChEBI" id="CHEBI:57540"/>
        <dbReference type="ChEBI" id="CHEBI:57945"/>
        <dbReference type="EC" id="7.1.1.2"/>
    </reaction>
    <physiologicalReaction direction="left-to-right" evidence="16">
        <dbReference type="Rhea" id="RHEA:29092"/>
    </physiologicalReaction>
</comment>
<evidence type="ECO:0000313" key="18">
    <source>
        <dbReference type="EMBL" id="BAF44000.1"/>
    </source>
</evidence>
<keyword evidence="6 17" id="KW-0679">Respiratory chain</keyword>
<dbReference type="EC" id="7.1.1.2" evidence="3 17"/>
<comment type="subcellular location">
    <subcellularLocation>
        <location evidence="17">Mitochondrion inner membrane</location>
        <topology evidence="17">Multi-pass membrane protein</topology>
    </subcellularLocation>
    <subcellularLocation>
        <location evidence="1">Mitochondrion membrane</location>
        <topology evidence="1">Multi-pass membrane protein</topology>
    </subcellularLocation>
</comment>
<dbReference type="EMBL" id="AB162909">
    <property type="protein sequence ID" value="BAF44000.1"/>
    <property type="molecule type" value="Genomic_DNA"/>
</dbReference>
<dbReference type="Gene3D" id="1.10.287.3510">
    <property type="match status" value="1"/>
</dbReference>
<reference evidence="18" key="1">
    <citation type="journal article" date="2007" name="Gene">
        <title>Mitochondrial genomes from major lizard families suggest their phylogenetic relationships and ancient radiations.</title>
        <authorList>
            <person name="Kumazawa Y."/>
        </authorList>
    </citation>
    <scope>NUCLEOTIDE SEQUENCE</scope>
</reference>
<keyword evidence="7 17" id="KW-0812">Transmembrane</keyword>
<comment type="function">
    <text evidence="15">Core subunit of the mitochondrial membrane respiratory chain NADH dehydrogenase (Complex I) which catalyzes electron transfer from NADH through the respiratory chain, using ubiquinone as an electron acceptor. Part of the enzyme membrane arm which is embedded in the lipid bilayer and involved in proton translocation.</text>
</comment>
<sequence length="98" mass="10758">MTPQLTALISAFLLAMVGMMLHRLHFISILLCIESMMLSLYCMMTTLTFYTHTPTTAAMPIMLLTLSACEASTGLALLVATIRTHSSDHMAAMNMLQC</sequence>
<gene>
    <name evidence="18" type="primary">ND4L</name>
</gene>
<keyword evidence="17" id="KW-0999">Mitochondrion inner membrane</keyword>
<feature type="transmembrane region" description="Helical" evidence="17">
    <location>
        <begin position="29"/>
        <end position="51"/>
    </location>
</feature>
<comment type="similarity">
    <text evidence="2 17">Belongs to the complex I subunit 4L family.</text>
</comment>
<feature type="transmembrane region" description="Helical" evidence="17">
    <location>
        <begin position="57"/>
        <end position="80"/>
    </location>
</feature>
<organism evidence="18">
    <name type="scientific">Geocalamus acutus</name>
    <name type="common">Wedge-snouted worm lizard</name>
    <dbReference type="NCBI Taxonomy" id="261498"/>
    <lineage>
        <taxon>Eukaryota</taxon>
        <taxon>Metazoa</taxon>
        <taxon>Chordata</taxon>
        <taxon>Craniata</taxon>
        <taxon>Vertebrata</taxon>
        <taxon>Euteleostomi</taxon>
        <taxon>Lepidosauria</taxon>
        <taxon>Squamata</taxon>
        <taxon>Bifurcata</taxon>
        <taxon>Unidentata</taxon>
        <taxon>Episquamata</taxon>
        <taxon>Laterata</taxon>
        <taxon>Lacertibaenia</taxon>
        <taxon>Amphisbaenia</taxon>
        <taxon>Amphisbaenidae</taxon>
        <taxon>Geocalamus</taxon>
    </lineage>
</organism>